<dbReference type="OrthoDB" id="321327at2"/>
<feature type="domain" description="Pirin N-terminal" evidence="3">
    <location>
        <begin position="11"/>
        <end position="116"/>
    </location>
</feature>
<dbReference type="Gene3D" id="2.60.120.10">
    <property type="entry name" value="Jelly Rolls"/>
    <property type="match status" value="1"/>
</dbReference>
<dbReference type="InterPro" id="IPR014710">
    <property type="entry name" value="RmlC-like_jellyroll"/>
</dbReference>
<dbReference type="AlphaFoldDB" id="A0A4Q7NRW9"/>
<dbReference type="Pfam" id="PF02678">
    <property type="entry name" value="Pirin"/>
    <property type="match status" value="1"/>
</dbReference>
<dbReference type="PANTHER" id="PTHR43212:SF3">
    <property type="entry name" value="QUERCETIN 2,3-DIOXYGENASE"/>
    <property type="match status" value="1"/>
</dbReference>
<dbReference type="EMBL" id="SGXD01000002">
    <property type="protein sequence ID" value="RZS89664.1"/>
    <property type="molecule type" value="Genomic_DNA"/>
</dbReference>
<evidence type="ECO:0000256" key="1">
    <source>
        <dbReference type="ARBA" id="ARBA00008416"/>
    </source>
</evidence>
<gene>
    <name evidence="4" type="ORF">EV189_1435</name>
</gene>
<dbReference type="InterPro" id="IPR011051">
    <property type="entry name" value="RmlC_Cupin_sf"/>
</dbReference>
<name>A0A4Q7NRW9_9ACTN</name>
<protein>
    <recommendedName>
        <fullName evidence="3">Pirin N-terminal domain-containing protein</fullName>
    </recommendedName>
</protein>
<evidence type="ECO:0000313" key="5">
    <source>
        <dbReference type="Proteomes" id="UP000293638"/>
    </source>
</evidence>
<keyword evidence="5" id="KW-1185">Reference proteome</keyword>
<dbReference type="InterPro" id="IPR012093">
    <property type="entry name" value="Pirin"/>
</dbReference>
<comment type="similarity">
    <text evidence="1 2">Belongs to the pirin family.</text>
</comment>
<dbReference type="InterPro" id="IPR003829">
    <property type="entry name" value="Pirin_N_dom"/>
</dbReference>
<dbReference type="PANTHER" id="PTHR43212">
    <property type="entry name" value="QUERCETIN 2,3-DIOXYGENASE"/>
    <property type="match status" value="1"/>
</dbReference>
<sequence length="219" mass="22826">MSELCRAGQRYRTEQPGITSLHAFSFGAHYDPANVAFGPLIALNEEDLLPGSGFAPHPHAGVEIVTLVLSGTLHHRHGHSGVMVPAGHLQRLDAVGGVTHSEAAGEEPLRFLQSWLVPQPDDEPVGEYAVAAVPEGRGWATAAGDGGLPLRTRGARLLVGRFAAGEPVPLPPVCLLLVVSGALQLAGDELTSGDSLRRHESSAGEAQSAGAHLVAWVFG</sequence>
<comment type="caution">
    <text evidence="4">The sequence shown here is derived from an EMBL/GenBank/DDBJ whole genome shotgun (WGS) entry which is preliminary data.</text>
</comment>
<accession>A0A4Q7NRW9</accession>
<dbReference type="Proteomes" id="UP000293638">
    <property type="component" value="Unassembled WGS sequence"/>
</dbReference>
<evidence type="ECO:0000313" key="4">
    <source>
        <dbReference type="EMBL" id="RZS89664.1"/>
    </source>
</evidence>
<proteinExistence type="inferred from homology"/>
<organism evidence="4 5">
    <name type="scientific">Motilibacter rhizosphaerae</name>
    <dbReference type="NCBI Taxonomy" id="598652"/>
    <lineage>
        <taxon>Bacteria</taxon>
        <taxon>Bacillati</taxon>
        <taxon>Actinomycetota</taxon>
        <taxon>Actinomycetes</taxon>
        <taxon>Motilibacterales</taxon>
        <taxon>Motilibacteraceae</taxon>
        <taxon>Motilibacter</taxon>
    </lineage>
</organism>
<reference evidence="4 5" key="1">
    <citation type="submission" date="2019-02" db="EMBL/GenBank/DDBJ databases">
        <title>Genomic Encyclopedia of Type Strains, Phase IV (KMG-IV): sequencing the most valuable type-strain genomes for metagenomic binning, comparative biology and taxonomic classification.</title>
        <authorList>
            <person name="Goeker M."/>
        </authorList>
    </citation>
    <scope>NUCLEOTIDE SEQUENCE [LARGE SCALE GENOMIC DNA]</scope>
    <source>
        <strain evidence="4 5">DSM 45622</strain>
    </source>
</reference>
<evidence type="ECO:0000259" key="3">
    <source>
        <dbReference type="Pfam" id="PF02678"/>
    </source>
</evidence>
<dbReference type="SUPFAM" id="SSF51182">
    <property type="entry name" value="RmlC-like cupins"/>
    <property type="match status" value="1"/>
</dbReference>
<dbReference type="RefSeq" id="WP_130492238.1">
    <property type="nucleotide sequence ID" value="NZ_SGXD01000002.1"/>
</dbReference>
<evidence type="ECO:0000256" key="2">
    <source>
        <dbReference type="RuleBase" id="RU003457"/>
    </source>
</evidence>